<dbReference type="PANTHER" id="PTHR43394">
    <property type="entry name" value="ATP-DEPENDENT PERMEASE MDL1, MITOCHONDRIAL"/>
    <property type="match status" value="1"/>
</dbReference>
<dbReference type="InterPro" id="IPR039421">
    <property type="entry name" value="Type_1_exporter"/>
</dbReference>
<dbReference type="SUPFAM" id="SSF52540">
    <property type="entry name" value="P-loop containing nucleoside triphosphate hydrolases"/>
    <property type="match status" value="1"/>
</dbReference>
<dbReference type="GO" id="GO:0005524">
    <property type="term" value="F:ATP binding"/>
    <property type="evidence" value="ECO:0007669"/>
    <property type="project" value="UniProtKB-KW"/>
</dbReference>
<evidence type="ECO:0000313" key="14">
    <source>
        <dbReference type="Proteomes" id="UP000824260"/>
    </source>
</evidence>
<dbReference type="GO" id="GO:0016887">
    <property type="term" value="F:ATP hydrolysis activity"/>
    <property type="evidence" value="ECO:0007669"/>
    <property type="project" value="InterPro"/>
</dbReference>
<dbReference type="InterPro" id="IPR003439">
    <property type="entry name" value="ABC_transporter-like_ATP-bd"/>
</dbReference>
<organism evidence="13 14">
    <name type="scientific">Candidatus Pullichristensenella stercorigallinarum</name>
    <dbReference type="NCBI Taxonomy" id="2840909"/>
    <lineage>
        <taxon>Bacteria</taxon>
        <taxon>Bacillati</taxon>
        <taxon>Bacillota</taxon>
        <taxon>Clostridia</taxon>
        <taxon>Candidatus Pullichristensenella</taxon>
    </lineage>
</organism>
<dbReference type="InterPro" id="IPR017871">
    <property type="entry name" value="ABC_transporter-like_CS"/>
</dbReference>
<feature type="transmembrane region" description="Helical" evidence="10">
    <location>
        <begin position="43"/>
        <end position="62"/>
    </location>
</feature>
<keyword evidence="2" id="KW-0813">Transport</keyword>
<sequence length="615" mass="67230">MSMEKDTRETTLNGFDDGMGAERAQNARGTAARLLKTLMRQKWKLLVIFLSVIIGSLFNILAPKVTGVAVNQIFSGVQNALANGGKFQVNWETMGMVLLQLAGLYVLTSAFSYIQQNTMAGVSQTLTLTLRREISEKLNRLPLRYFDRHKKGEVLSRATSDLEKVADTLQDSLSQLLTAFVSIVGSFIMMLVISPTLTLVALVAIAVSLVVAGLVSRRTQRRFAANQEALGRLNAGIEEAFSGNIVIKAFNLEPQTVENTKKLSEELFQAGKKAMFSNYVISPIIRLINQFGYVAIAIGGAMSVIRGRISIGGIQAFIQYVNQVSEPVTQISFTVNTLQGAVAAAERVFRLLDEEEEAPDPAQPQFLTAPRGEVRFENVRFGYSDDAILMQNVSFTARAGDKIAIVGPTGAGKTTLVNLLMRFYELQGGRITIDGVDIASMTRGHLRSLMGMVLQDTWLFGGTIRDNIAYGKADATDEQIFAAAKAARADHFIRTMPLGYDTVLSDEIASLSQGQRQLLTIARAILADPAILILDEATSSVDTRTELEIQKAMDALMQGRTSFIIAHRLSTIRDANCILVMKDGAIIEQGSHEELMKLGKFYADLYNSQFAAKAA</sequence>
<feature type="transmembrane region" description="Helical" evidence="10">
    <location>
        <begin position="94"/>
        <end position="114"/>
    </location>
</feature>
<dbReference type="PROSITE" id="PS00211">
    <property type="entry name" value="ABC_TRANSPORTER_1"/>
    <property type="match status" value="1"/>
</dbReference>
<evidence type="ECO:0000259" key="11">
    <source>
        <dbReference type="PROSITE" id="PS50893"/>
    </source>
</evidence>
<dbReference type="Pfam" id="PF00664">
    <property type="entry name" value="ABC_membrane"/>
    <property type="match status" value="1"/>
</dbReference>
<evidence type="ECO:0000256" key="4">
    <source>
        <dbReference type="ARBA" id="ARBA00022692"/>
    </source>
</evidence>
<dbReference type="CDD" id="cd18547">
    <property type="entry name" value="ABC_6TM_Tm288_like"/>
    <property type="match status" value="1"/>
</dbReference>
<dbReference type="EMBL" id="DVFZ01000072">
    <property type="protein sequence ID" value="HIQ82911.1"/>
    <property type="molecule type" value="Genomic_DNA"/>
</dbReference>
<dbReference type="SMART" id="SM00382">
    <property type="entry name" value="AAA"/>
    <property type="match status" value="1"/>
</dbReference>
<feature type="domain" description="ABC transmembrane type-1" evidence="12">
    <location>
        <begin position="46"/>
        <end position="340"/>
    </location>
</feature>
<dbReference type="Pfam" id="PF00005">
    <property type="entry name" value="ABC_tran"/>
    <property type="match status" value="1"/>
</dbReference>
<dbReference type="InterPro" id="IPR036640">
    <property type="entry name" value="ABC1_TM_sf"/>
</dbReference>
<dbReference type="FunFam" id="3.40.50.300:FF:000287">
    <property type="entry name" value="Multidrug ABC transporter ATP-binding protein"/>
    <property type="match status" value="1"/>
</dbReference>
<evidence type="ECO:0000256" key="10">
    <source>
        <dbReference type="SAM" id="Phobius"/>
    </source>
</evidence>
<dbReference type="Gene3D" id="1.20.1560.10">
    <property type="entry name" value="ABC transporter type 1, transmembrane domain"/>
    <property type="match status" value="1"/>
</dbReference>
<feature type="domain" description="ABC transporter" evidence="11">
    <location>
        <begin position="374"/>
        <end position="608"/>
    </location>
</feature>
<evidence type="ECO:0000256" key="6">
    <source>
        <dbReference type="ARBA" id="ARBA00022840"/>
    </source>
</evidence>
<dbReference type="PROSITE" id="PS50929">
    <property type="entry name" value="ABC_TM1F"/>
    <property type="match status" value="1"/>
</dbReference>
<dbReference type="PANTHER" id="PTHR43394:SF1">
    <property type="entry name" value="ATP-BINDING CASSETTE SUB-FAMILY B MEMBER 10, MITOCHONDRIAL"/>
    <property type="match status" value="1"/>
</dbReference>
<keyword evidence="7 10" id="KW-1133">Transmembrane helix</keyword>
<keyword evidence="3" id="KW-1003">Cell membrane</keyword>
<dbReference type="InterPro" id="IPR003593">
    <property type="entry name" value="AAA+_ATPase"/>
</dbReference>
<dbReference type="InterPro" id="IPR011527">
    <property type="entry name" value="ABC1_TM_dom"/>
</dbReference>
<dbReference type="Gene3D" id="3.40.50.300">
    <property type="entry name" value="P-loop containing nucleotide triphosphate hydrolases"/>
    <property type="match status" value="1"/>
</dbReference>
<evidence type="ECO:0000256" key="7">
    <source>
        <dbReference type="ARBA" id="ARBA00022989"/>
    </source>
</evidence>
<evidence type="ECO:0000256" key="9">
    <source>
        <dbReference type="SAM" id="MobiDB-lite"/>
    </source>
</evidence>
<name>A0A9D1CWL4_9FIRM</name>
<proteinExistence type="predicted"/>
<accession>A0A9D1CWL4</accession>
<evidence type="ECO:0000256" key="5">
    <source>
        <dbReference type="ARBA" id="ARBA00022741"/>
    </source>
</evidence>
<keyword evidence="8 10" id="KW-0472">Membrane</keyword>
<feature type="transmembrane region" description="Helical" evidence="10">
    <location>
        <begin position="173"/>
        <end position="193"/>
    </location>
</feature>
<dbReference type="GO" id="GO:0015421">
    <property type="term" value="F:ABC-type oligopeptide transporter activity"/>
    <property type="evidence" value="ECO:0007669"/>
    <property type="project" value="TreeGrafter"/>
</dbReference>
<dbReference type="SUPFAM" id="SSF90123">
    <property type="entry name" value="ABC transporter transmembrane region"/>
    <property type="match status" value="1"/>
</dbReference>
<reference evidence="13" key="2">
    <citation type="journal article" date="2021" name="PeerJ">
        <title>Extensive microbial diversity within the chicken gut microbiome revealed by metagenomics and culture.</title>
        <authorList>
            <person name="Gilroy R."/>
            <person name="Ravi A."/>
            <person name="Getino M."/>
            <person name="Pursley I."/>
            <person name="Horton D.L."/>
            <person name="Alikhan N.F."/>
            <person name="Baker D."/>
            <person name="Gharbi K."/>
            <person name="Hall N."/>
            <person name="Watson M."/>
            <person name="Adriaenssens E.M."/>
            <person name="Foster-Nyarko E."/>
            <person name="Jarju S."/>
            <person name="Secka A."/>
            <person name="Antonio M."/>
            <person name="Oren A."/>
            <person name="Chaudhuri R.R."/>
            <person name="La Ragione R."/>
            <person name="Hildebrand F."/>
            <person name="Pallen M.J."/>
        </authorList>
    </citation>
    <scope>NUCLEOTIDE SEQUENCE</scope>
    <source>
        <strain evidence="13">ChiSjej6B24-2974</strain>
    </source>
</reference>
<dbReference type="FunFam" id="1.20.1560.10:FF:000011">
    <property type="entry name" value="Multidrug ABC transporter ATP-binding protein"/>
    <property type="match status" value="1"/>
</dbReference>
<evidence type="ECO:0000256" key="2">
    <source>
        <dbReference type="ARBA" id="ARBA00022448"/>
    </source>
</evidence>
<comment type="caution">
    <text evidence="13">The sequence shown here is derived from an EMBL/GenBank/DDBJ whole genome shotgun (WGS) entry which is preliminary data.</text>
</comment>
<dbReference type="AlphaFoldDB" id="A0A9D1CWL4"/>
<keyword evidence="4 10" id="KW-0812">Transmembrane</keyword>
<keyword evidence="6 13" id="KW-0067">ATP-binding</keyword>
<dbReference type="Proteomes" id="UP000824260">
    <property type="component" value="Unassembled WGS sequence"/>
</dbReference>
<reference evidence="13" key="1">
    <citation type="submission" date="2020-10" db="EMBL/GenBank/DDBJ databases">
        <authorList>
            <person name="Gilroy R."/>
        </authorList>
    </citation>
    <scope>NUCLEOTIDE SEQUENCE</scope>
    <source>
        <strain evidence="13">ChiSjej6B24-2974</strain>
    </source>
</reference>
<dbReference type="GO" id="GO:0005886">
    <property type="term" value="C:plasma membrane"/>
    <property type="evidence" value="ECO:0007669"/>
    <property type="project" value="UniProtKB-SubCell"/>
</dbReference>
<feature type="region of interest" description="Disordered" evidence="9">
    <location>
        <begin position="1"/>
        <end position="21"/>
    </location>
</feature>
<dbReference type="InterPro" id="IPR027417">
    <property type="entry name" value="P-loop_NTPase"/>
</dbReference>
<dbReference type="CDD" id="cd03254">
    <property type="entry name" value="ABCC_Glucan_exporter_like"/>
    <property type="match status" value="1"/>
</dbReference>
<evidence type="ECO:0000256" key="8">
    <source>
        <dbReference type="ARBA" id="ARBA00023136"/>
    </source>
</evidence>
<protein>
    <submittedName>
        <fullName evidence="13">ABC transporter ATP-binding protein</fullName>
    </submittedName>
</protein>
<gene>
    <name evidence="13" type="ORF">IAA52_07380</name>
</gene>
<evidence type="ECO:0000256" key="1">
    <source>
        <dbReference type="ARBA" id="ARBA00004651"/>
    </source>
</evidence>
<evidence type="ECO:0000259" key="12">
    <source>
        <dbReference type="PROSITE" id="PS50929"/>
    </source>
</evidence>
<feature type="transmembrane region" description="Helical" evidence="10">
    <location>
        <begin position="199"/>
        <end position="216"/>
    </location>
</feature>
<dbReference type="PROSITE" id="PS50893">
    <property type="entry name" value="ABC_TRANSPORTER_2"/>
    <property type="match status" value="1"/>
</dbReference>
<evidence type="ECO:0000313" key="13">
    <source>
        <dbReference type="EMBL" id="HIQ82911.1"/>
    </source>
</evidence>
<keyword evidence="5" id="KW-0547">Nucleotide-binding</keyword>
<evidence type="ECO:0000256" key="3">
    <source>
        <dbReference type="ARBA" id="ARBA00022475"/>
    </source>
</evidence>
<comment type="subcellular location">
    <subcellularLocation>
        <location evidence="1">Cell membrane</location>
        <topology evidence="1">Multi-pass membrane protein</topology>
    </subcellularLocation>
</comment>